<keyword evidence="2 4" id="KW-0689">Ribosomal protein</keyword>
<proteinExistence type="inferred from homology"/>
<evidence type="ECO:0000256" key="2">
    <source>
        <dbReference type="ARBA" id="ARBA00022980"/>
    </source>
</evidence>
<evidence type="ECO:0000256" key="6">
    <source>
        <dbReference type="SAM" id="MobiDB-lite"/>
    </source>
</evidence>
<organism evidence="7">
    <name type="scientific">uncultured Poseidoniia archaeon</name>
    <dbReference type="NCBI Taxonomy" id="1697135"/>
    <lineage>
        <taxon>Archaea</taxon>
        <taxon>Methanobacteriati</taxon>
        <taxon>Thermoplasmatota</taxon>
        <taxon>Candidatus Poseidoniia</taxon>
        <taxon>environmental samples</taxon>
    </lineage>
</organism>
<dbReference type="Gene3D" id="4.10.910.10">
    <property type="entry name" value="30s ribosomal protein s13, domain 2"/>
    <property type="match status" value="1"/>
</dbReference>
<feature type="compositionally biased region" description="Basic residues" evidence="6">
    <location>
        <begin position="126"/>
        <end position="137"/>
    </location>
</feature>
<protein>
    <recommendedName>
        <fullName evidence="4">Small ribosomal subunit protein uS13</fullName>
    </recommendedName>
</protein>
<dbReference type="InterPro" id="IPR018269">
    <property type="entry name" value="Ribosomal_uS13_CS"/>
</dbReference>
<gene>
    <name evidence="4" type="primary">rps13</name>
</gene>
<evidence type="ECO:0000313" key="7">
    <source>
        <dbReference type="EMBL" id="ANV79061.1"/>
    </source>
</evidence>
<dbReference type="HAMAP" id="MF_01315">
    <property type="entry name" value="Ribosomal_uS13"/>
    <property type="match status" value="1"/>
</dbReference>
<dbReference type="PIRSF" id="PIRSF002134">
    <property type="entry name" value="Ribosomal_S13"/>
    <property type="match status" value="1"/>
</dbReference>
<dbReference type="Pfam" id="PF00416">
    <property type="entry name" value="Ribosomal_S13"/>
    <property type="match status" value="1"/>
</dbReference>
<comment type="subunit">
    <text evidence="4">Part of the 30S ribosomal subunit. Forms a loose heterodimer with protein S19. Forms two bridges to the 50S subunit in the 70S ribosome.</text>
</comment>
<dbReference type="PANTHER" id="PTHR10871:SF3">
    <property type="entry name" value="SMALL RIBOSOMAL SUBUNIT PROTEIN US13"/>
    <property type="match status" value="1"/>
</dbReference>
<dbReference type="GO" id="GO:0005829">
    <property type="term" value="C:cytosol"/>
    <property type="evidence" value="ECO:0007669"/>
    <property type="project" value="TreeGrafter"/>
</dbReference>
<dbReference type="GO" id="GO:0019843">
    <property type="term" value="F:rRNA binding"/>
    <property type="evidence" value="ECO:0007669"/>
    <property type="project" value="UniProtKB-UniRule"/>
</dbReference>
<dbReference type="PANTHER" id="PTHR10871">
    <property type="entry name" value="30S RIBOSOMAL PROTEIN S13/40S RIBOSOMAL PROTEIN S18"/>
    <property type="match status" value="1"/>
</dbReference>
<reference evidence="7" key="2">
    <citation type="journal article" date="2015" name="ISME J.">
        <title>A new class of marine Euryarchaeota group II from the Mediterranean deep chlorophyll maximum.</title>
        <authorList>
            <person name="Martin-Cuadrado A.B."/>
            <person name="Garcia-Heredia I."/>
            <person name="Molto A.G."/>
            <person name="Lopez-Ubeda R."/>
            <person name="Kimes N."/>
            <person name="Lopez-Garcia P."/>
            <person name="Moreira D."/>
            <person name="Rodriguez-Valera F."/>
        </authorList>
    </citation>
    <scope>NUCLEOTIDE SEQUENCE</scope>
</reference>
<name>A0A1B1T9U4_9ARCH</name>
<comment type="function">
    <text evidence="4">Located at the top of the head of the 30S subunit, it contacts several helices of the 16S rRNA. In the 70S ribosome it contacts the 23S rRNA (bridge B1a) and protein L5 of the 50S subunit (bridge B1b), connecting the 2 subunits; these bridges are implicated in subunit movement.</text>
</comment>
<dbReference type="InterPro" id="IPR027437">
    <property type="entry name" value="Rbsml_uS13_C"/>
</dbReference>
<dbReference type="Gene3D" id="1.10.8.50">
    <property type="match status" value="1"/>
</dbReference>
<keyword evidence="3 4" id="KW-0687">Ribonucleoprotein</keyword>
<evidence type="ECO:0000256" key="1">
    <source>
        <dbReference type="ARBA" id="ARBA00008080"/>
    </source>
</evidence>
<accession>A0A1B1T9U4</accession>
<reference evidence="7" key="1">
    <citation type="submission" date="2014-11" db="EMBL/GenBank/DDBJ databases">
        <authorList>
            <person name="Zhu J."/>
            <person name="Qi W."/>
            <person name="Song R."/>
        </authorList>
    </citation>
    <scope>NUCLEOTIDE SEQUENCE</scope>
</reference>
<keyword evidence="4" id="KW-0694">RNA-binding</keyword>
<sequence length="154" mass="17360">MSNEKQEIGDDFSYIIRMADSDIDGLKPIAIGLTSVKGIGVRTSQQLCRLAEIDGTKLGGHLEDDEQDRLRETIDGYATNVPWWLVNRQRDLESNEDAHLVALDVRMTRDDDISRLAGMKTYRGLRHRSGHKVRGQRLRSNGRSGTALGVQRKK</sequence>
<comment type="similarity">
    <text evidence="1 4 5">Belongs to the universal ribosomal protein uS13 family.</text>
</comment>
<dbReference type="GO" id="GO:0015935">
    <property type="term" value="C:small ribosomal subunit"/>
    <property type="evidence" value="ECO:0007669"/>
    <property type="project" value="TreeGrafter"/>
</dbReference>
<dbReference type="InterPro" id="IPR010979">
    <property type="entry name" value="Ribosomal_uS13-like_H2TH"/>
</dbReference>
<dbReference type="InterPro" id="IPR001892">
    <property type="entry name" value="Ribosomal_uS13"/>
</dbReference>
<dbReference type="AlphaFoldDB" id="A0A1B1T9U4"/>
<dbReference type="EMBL" id="KP211812">
    <property type="protein sequence ID" value="ANV79061.1"/>
    <property type="molecule type" value="Genomic_DNA"/>
</dbReference>
<dbReference type="NCBIfam" id="NF003140">
    <property type="entry name" value="PRK04053.1"/>
    <property type="match status" value="1"/>
</dbReference>
<dbReference type="GO" id="GO:0006412">
    <property type="term" value="P:translation"/>
    <property type="evidence" value="ECO:0007669"/>
    <property type="project" value="UniProtKB-UniRule"/>
</dbReference>
<evidence type="ECO:0000256" key="4">
    <source>
        <dbReference type="HAMAP-Rule" id="MF_01315"/>
    </source>
</evidence>
<feature type="region of interest" description="Disordered" evidence="6">
    <location>
        <begin position="126"/>
        <end position="154"/>
    </location>
</feature>
<evidence type="ECO:0000256" key="5">
    <source>
        <dbReference type="RuleBase" id="RU003830"/>
    </source>
</evidence>
<keyword evidence="4" id="KW-0699">rRNA-binding</keyword>
<dbReference type="SUPFAM" id="SSF46946">
    <property type="entry name" value="S13-like H2TH domain"/>
    <property type="match status" value="1"/>
</dbReference>
<evidence type="ECO:0000256" key="3">
    <source>
        <dbReference type="ARBA" id="ARBA00023274"/>
    </source>
</evidence>
<dbReference type="PROSITE" id="PS50159">
    <property type="entry name" value="RIBOSOMAL_S13_2"/>
    <property type="match status" value="1"/>
</dbReference>
<dbReference type="PROSITE" id="PS00646">
    <property type="entry name" value="RIBOSOMAL_S13_1"/>
    <property type="match status" value="1"/>
</dbReference>
<dbReference type="GO" id="GO:0003735">
    <property type="term" value="F:structural constituent of ribosome"/>
    <property type="evidence" value="ECO:0007669"/>
    <property type="project" value="InterPro"/>
</dbReference>